<dbReference type="Proteomes" id="UP001219518">
    <property type="component" value="Unassembled WGS sequence"/>
</dbReference>
<proteinExistence type="predicted"/>
<evidence type="ECO:0000259" key="2">
    <source>
        <dbReference type="Pfam" id="PF14726"/>
    </source>
</evidence>
<dbReference type="GO" id="GO:0005814">
    <property type="term" value="C:centriole"/>
    <property type="evidence" value="ECO:0007669"/>
    <property type="project" value="TreeGrafter"/>
</dbReference>
<evidence type="ECO:0000313" key="3">
    <source>
        <dbReference type="EMBL" id="KAK3914455.1"/>
    </source>
</evidence>
<dbReference type="Gene3D" id="1.25.10.10">
    <property type="entry name" value="Leucine-rich Repeat Variant"/>
    <property type="match status" value="1"/>
</dbReference>
<comment type="caution">
    <text evidence="3">The sequence shown here is derived from an EMBL/GenBank/DDBJ whole genome shotgun (WGS) entry which is preliminary data.</text>
</comment>
<feature type="region of interest" description="Disordered" evidence="1">
    <location>
        <begin position="135"/>
        <end position="156"/>
    </location>
</feature>
<gene>
    <name evidence="3" type="ORF">KUF71_023856</name>
</gene>
<feature type="domain" description="Rotatin N-terminal" evidence="2">
    <location>
        <begin position="20"/>
        <end position="113"/>
    </location>
</feature>
<dbReference type="Pfam" id="PF14726">
    <property type="entry name" value="RTTN_N"/>
    <property type="match status" value="1"/>
</dbReference>
<dbReference type="PANTHER" id="PTHR31691:SF1">
    <property type="entry name" value="ROTATIN"/>
    <property type="match status" value="1"/>
</dbReference>
<dbReference type="InterPro" id="IPR029249">
    <property type="entry name" value="Rotatin_N"/>
</dbReference>
<feature type="region of interest" description="Disordered" evidence="1">
    <location>
        <begin position="353"/>
        <end position="379"/>
    </location>
</feature>
<accession>A0AAE1H3X8</accession>
<dbReference type="EMBL" id="JAHWGI010000380">
    <property type="protein sequence ID" value="KAK3914455.1"/>
    <property type="molecule type" value="Genomic_DNA"/>
</dbReference>
<dbReference type="PANTHER" id="PTHR31691">
    <property type="entry name" value="ROTATIN"/>
    <property type="match status" value="1"/>
</dbReference>
<protein>
    <submittedName>
        <fullName evidence="3">Rotatin</fullName>
    </submittedName>
</protein>
<sequence length="2153" mass="240832">MSDSGLLLSLSRKLGHGLEEVRVRALDSILSKLDRGFLKIADLTGNKDFLVRLLEWFGFQPCPSQEEVLSLILRILKEKESGHLIAQVGAHRFLLALNTIRENLPSDLCPLLDDIAGLVQRAQIVQLESEFEANPSKSLRNKKPVENGAHTDSSGDGCCLDASLEKALRENSAFHDSTESFRIPDHLQAVTSNVLNNILFPWQPLISMDRHVLLAVESSLTDPVDRDQLLNTCSFITDVMMRDFPPEVFLQRPDIVKAFMRRLKSCLLSDDVQLASLIITCLLTLTNALLQLIQRLRDPNVANAKQERFMHYDEETVSQISTESSLSNSENQEGFNKTSGWNYIGRMSELQNSSVSTHPSAPLSDQGNEGSGFNEIHIPSKSVSNDESSMLRLQQCSLPQFCLLTMCHVLPHVDLQSECTTLLYRLSKLLIICVTPQIWLAPSTDLIATDIATHLHEALEMLGSILQQDRSEVESRLRHLQLLAISRQLLFNLVPLEIADRCLPRQMKSALCGVLLDGPLHCFFPRLHSDLRLYSQMFRNVRDVDSVKLYESTLVVAESLKSAAELLRLQNVEDGSKFVLNAEEALASLSFHQDFRFIPLVFDGCSKYYNRWHLTESENHKLSCVLLKMLAHSDLNVRRKAYSYLHQLVLDHLGVQHSYQSPTESLAFLLFSTPLLLEITTHGVACADDMIQNFAEDIMLYALKGKFVMGSGHWAQFLSSLEPVLPLLQCWSSKPSSLGRSIITMLNPDVGSQMSLGVTELLKGNLRLLFSNNSSVRSEALSRLIWLLTKEEDAFEKLPHIATLHNCVTNHVCLVETPIDIFNSVPEQPFYQESSLIQVMEIAKSSGLDPRMLVSALTQIAAILEDPRHHETFLSRAGLTLTIEYLNASLLEKRFDVYPEAAVPIICILKSLSFHHSVTRHQLSKNLNLIYSIVRGLLMFPLDKRLHENASQLLAILLYNDVIISASPYALPDGFVIRNLSIPNLVASNMNLPLVFSTHWKTSHYTEPLMTDIILHQPESKVFLATVWNLSYFKGKESPLSWQIEMKPNKSVVEAEKMFSSSLLLSGRPLIILQASAMLNLCQKQLLNIQEAATHLEVSESLDVLKSILTLYQIIKKKDHPEEQSCDTQHFKQSYKKLPWRDTFRRFLLAAPASVDDQELLVQILRFLKNYVSSSISLGLLSKDVNWLSKQLQHPSQPLPNMFHTVAHTGYTGDSEMPQELEHLPKWKELCKELLNVVSKCADFEQYSTIQKDLVSQSSAFIPSISGENKENEGGNKHSPTNRSTVKYNNCKERTEKDVERANVRVDEMLVNGTDKTVHSRDKNWTHLIQNIVNCLKSSDTQHFYNLAYLDGLLWTLTHLISKHNWSMALSGPHLKVLFSELLNVLLELVQAFHLECGKGGSSYMGLSITEASILCLNHLLDEMKECKAIKWEECWQAANMKASNPAIGAPWLPSLFHSRETLIRAAALQLAAGIAISSHGQELLMSLLMEPSNIWMTPLCILLDHTESSIVREQAARLLFNLVQSRGTGESFNSDILFQRLSENDFIAEIWTILDRLSLATCLEPNRHFSEEVGVGLMHWMGSECTGDVKNPSHPLSDQRILITRNDGNMPSFTSKLVNILNYKTELTSMFTLIIGNDQDPAQVPCTPSFINGLCKFLDSIMGASDKILHSFSKEGFASQLLRSRGEPLASVLTIALSGSQHTNLQSAALACVQSLLSHPASALGQPFSVLLDDVNADFNSSLVATNKTNMEDSIGTLLCRSLLVLYDVHSFQIGSSDLYHKGSSEWLLHRFSVAASLSSVLEASVSAKEVALKQGLVELLCAQLGAIQSYLIQEPVETMKQLATKKKVCPRLQDLDLLIGLLNSISLQNYKAKELASDIGVTDSIHKIWTWCQAQPTLLLSVLRFLATLTSDCPPASHSLVLTTSVPGLGLRRTPSSQSLLHALISLLLHETELAASKHDYSVVNIVSDVLYNACHGCLLRGIHHLYPSSRKNKQKRHLETVWLNLLLQLSAYQEGQVVVPKVPDLFDYLLHLSEGQSKINKIALQILRNISFSIINRPRLLSSGQFIHLLNRKLRDGDTDEQVAAAAALWALIANNQKGKQTTKCSGTDVQITDSLRKLVVCHKPGTDFVAQLLNCVLKVLRREPYGSSS</sequence>
<dbReference type="SUPFAM" id="SSF48371">
    <property type="entry name" value="ARM repeat"/>
    <property type="match status" value="1"/>
</dbReference>
<feature type="region of interest" description="Disordered" evidence="1">
    <location>
        <begin position="1265"/>
        <end position="1285"/>
    </location>
</feature>
<keyword evidence="4" id="KW-1185">Reference proteome</keyword>
<dbReference type="InterPro" id="IPR030791">
    <property type="entry name" value="Rotatin"/>
</dbReference>
<dbReference type="InterPro" id="IPR016024">
    <property type="entry name" value="ARM-type_fold"/>
</dbReference>
<dbReference type="GO" id="GO:0032053">
    <property type="term" value="P:ciliary basal body organization"/>
    <property type="evidence" value="ECO:0007669"/>
    <property type="project" value="TreeGrafter"/>
</dbReference>
<organism evidence="3 4">
    <name type="scientific">Frankliniella fusca</name>
    <dbReference type="NCBI Taxonomy" id="407009"/>
    <lineage>
        <taxon>Eukaryota</taxon>
        <taxon>Metazoa</taxon>
        <taxon>Ecdysozoa</taxon>
        <taxon>Arthropoda</taxon>
        <taxon>Hexapoda</taxon>
        <taxon>Insecta</taxon>
        <taxon>Pterygota</taxon>
        <taxon>Neoptera</taxon>
        <taxon>Paraneoptera</taxon>
        <taxon>Thysanoptera</taxon>
        <taxon>Terebrantia</taxon>
        <taxon>Thripoidea</taxon>
        <taxon>Thripidae</taxon>
        <taxon>Frankliniella</taxon>
    </lineage>
</organism>
<dbReference type="GO" id="GO:0036064">
    <property type="term" value="C:ciliary basal body"/>
    <property type="evidence" value="ECO:0007669"/>
    <property type="project" value="InterPro"/>
</dbReference>
<feature type="compositionally biased region" description="Polar residues" evidence="1">
    <location>
        <begin position="353"/>
        <end position="368"/>
    </location>
</feature>
<dbReference type="GO" id="GO:0007099">
    <property type="term" value="P:centriole replication"/>
    <property type="evidence" value="ECO:0007669"/>
    <property type="project" value="TreeGrafter"/>
</dbReference>
<evidence type="ECO:0000313" key="4">
    <source>
        <dbReference type="Proteomes" id="UP001219518"/>
    </source>
</evidence>
<dbReference type="GO" id="GO:0010457">
    <property type="term" value="P:centriole-centriole cohesion"/>
    <property type="evidence" value="ECO:0007669"/>
    <property type="project" value="TreeGrafter"/>
</dbReference>
<reference evidence="3" key="2">
    <citation type="journal article" date="2023" name="BMC Genomics">
        <title>Pest status, molecular evolution, and epigenetic factors derived from the genome assembly of Frankliniella fusca, a thysanopteran phytovirus vector.</title>
        <authorList>
            <person name="Catto M.A."/>
            <person name="Labadie P.E."/>
            <person name="Jacobson A.L."/>
            <person name="Kennedy G.G."/>
            <person name="Srinivasan R."/>
            <person name="Hunt B.G."/>
        </authorList>
    </citation>
    <scope>NUCLEOTIDE SEQUENCE</scope>
    <source>
        <strain evidence="3">PL_HMW_Pooled</strain>
    </source>
</reference>
<dbReference type="GO" id="GO:0005813">
    <property type="term" value="C:centrosome"/>
    <property type="evidence" value="ECO:0007669"/>
    <property type="project" value="InterPro"/>
</dbReference>
<evidence type="ECO:0000256" key="1">
    <source>
        <dbReference type="SAM" id="MobiDB-lite"/>
    </source>
</evidence>
<name>A0AAE1H3X8_9NEOP</name>
<reference evidence="3" key="1">
    <citation type="submission" date="2021-07" db="EMBL/GenBank/DDBJ databases">
        <authorList>
            <person name="Catto M.A."/>
            <person name="Jacobson A."/>
            <person name="Kennedy G."/>
            <person name="Labadie P."/>
            <person name="Hunt B.G."/>
            <person name="Srinivasan R."/>
        </authorList>
    </citation>
    <scope>NUCLEOTIDE SEQUENCE</scope>
    <source>
        <strain evidence="3">PL_HMW_Pooled</strain>
        <tissue evidence="3">Head</tissue>
    </source>
</reference>
<dbReference type="InterPro" id="IPR011989">
    <property type="entry name" value="ARM-like"/>
</dbReference>